<sequence length="127" mass="14790">MLFIMSTGEFSKSRSKALIRTMRDILNQRIIFRLNDGASNNKDLASFGALGYRTDVSLFWFTINQKAHCVREFGSFKVPLLWEDLPVLSEAIIMCLKFFCFVKENTEKQKLLIDPKRKLLAKRRLIP</sequence>
<name>A0A8H4B3T9_GIGMA</name>
<dbReference type="AlphaFoldDB" id="A0A8H4B3T9"/>
<dbReference type="OrthoDB" id="2384284at2759"/>
<dbReference type="Proteomes" id="UP000439903">
    <property type="component" value="Unassembled WGS sequence"/>
</dbReference>
<accession>A0A8H4B3T9</accession>
<keyword evidence="2" id="KW-1185">Reference proteome</keyword>
<reference evidence="1 2" key="1">
    <citation type="journal article" date="2019" name="Environ. Microbiol.">
        <title>At the nexus of three kingdoms: the genome of the mycorrhizal fungus Gigaspora margarita provides insights into plant, endobacterial and fungal interactions.</title>
        <authorList>
            <person name="Venice F."/>
            <person name="Ghignone S."/>
            <person name="Salvioli di Fossalunga A."/>
            <person name="Amselem J."/>
            <person name="Novero M."/>
            <person name="Xianan X."/>
            <person name="Sedzielewska Toro K."/>
            <person name="Morin E."/>
            <person name="Lipzen A."/>
            <person name="Grigoriev I.V."/>
            <person name="Henrissat B."/>
            <person name="Martin F.M."/>
            <person name="Bonfante P."/>
        </authorList>
    </citation>
    <scope>NUCLEOTIDE SEQUENCE [LARGE SCALE GENOMIC DNA]</scope>
    <source>
        <strain evidence="1 2">BEG34</strain>
    </source>
</reference>
<organism evidence="1 2">
    <name type="scientific">Gigaspora margarita</name>
    <dbReference type="NCBI Taxonomy" id="4874"/>
    <lineage>
        <taxon>Eukaryota</taxon>
        <taxon>Fungi</taxon>
        <taxon>Fungi incertae sedis</taxon>
        <taxon>Mucoromycota</taxon>
        <taxon>Glomeromycotina</taxon>
        <taxon>Glomeromycetes</taxon>
        <taxon>Diversisporales</taxon>
        <taxon>Gigasporaceae</taxon>
        <taxon>Gigaspora</taxon>
    </lineage>
</organism>
<evidence type="ECO:0000313" key="1">
    <source>
        <dbReference type="EMBL" id="KAF0557538.1"/>
    </source>
</evidence>
<protein>
    <submittedName>
        <fullName evidence="1">Uncharacterized protein</fullName>
    </submittedName>
</protein>
<dbReference type="EMBL" id="WTPW01000028">
    <property type="protein sequence ID" value="KAF0557538.1"/>
    <property type="molecule type" value="Genomic_DNA"/>
</dbReference>
<gene>
    <name evidence="1" type="ORF">F8M41_013305</name>
</gene>
<comment type="caution">
    <text evidence="1">The sequence shown here is derived from an EMBL/GenBank/DDBJ whole genome shotgun (WGS) entry which is preliminary data.</text>
</comment>
<proteinExistence type="predicted"/>
<evidence type="ECO:0000313" key="2">
    <source>
        <dbReference type="Proteomes" id="UP000439903"/>
    </source>
</evidence>